<dbReference type="RefSeq" id="WP_139446682.1">
    <property type="nucleotide sequence ID" value="NZ_VDMB01000003.1"/>
</dbReference>
<dbReference type="Pfam" id="PF01807">
    <property type="entry name" value="Zn_ribbon_DnaG"/>
    <property type="match status" value="1"/>
</dbReference>
<dbReference type="SUPFAM" id="SSF57783">
    <property type="entry name" value="Zinc beta-ribbon"/>
    <property type="match status" value="1"/>
</dbReference>
<dbReference type="NCBIfam" id="TIGR01613">
    <property type="entry name" value="primase_Cterm"/>
    <property type="match status" value="1"/>
</dbReference>
<dbReference type="InterPro" id="IPR034151">
    <property type="entry name" value="TOPRIM_DnaG_bac"/>
</dbReference>
<dbReference type="CDD" id="cd03364">
    <property type="entry name" value="TOPRIM_DnaG_primases"/>
    <property type="match status" value="1"/>
</dbReference>
<dbReference type="GO" id="GO:0003677">
    <property type="term" value="F:DNA binding"/>
    <property type="evidence" value="ECO:0007669"/>
    <property type="project" value="InterPro"/>
</dbReference>
<comment type="caution">
    <text evidence="6">The sequence shown here is derived from an EMBL/GenBank/DDBJ whole genome shotgun (WGS) entry which is preliminary data.</text>
</comment>
<dbReference type="Proteomes" id="UP000321899">
    <property type="component" value="Unassembled WGS sequence"/>
</dbReference>
<evidence type="ECO:0000256" key="2">
    <source>
        <dbReference type="ARBA" id="ARBA00022801"/>
    </source>
</evidence>
<dbReference type="InterPro" id="IPR014015">
    <property type="entry name" value="Helicase_SF3_DNA-vir"/>
</dbReference>
<evidence type="ECO:0000313" key="7">
    <source>
        <dbReference type="Proteomes" id="UP000321899"/>
    </source>
</evidence>
<gene>
    <name evidence="6" type="ORF">FIM25_04345</name>
</gene>
<dbReference type="GO" id="GO:0003899">
    <property type="term" value="F:DNA-directed RNA polymerase activity"/>
    <property type="evidence" value="ECO:0007669"/>
    <property type="project" value="InterPro"/>
</dbReference>
<keyword evidence="3" id="KW-0347">Helicase</keyword>
<evidence type="ECO:0000256" key="3">
    <source>
        <dbReference type="ARBA" id="ARBA00022806"/>
    </source>
</evidence>
<dbReference type="PROSITE" id="PS51206">
    <property type="entry name" value="SF3_HELICASE_1"/>
    <property type="match status" value="1"/>
</dbReference>
<evidence type="ECO:0000313" key="6">
    <source>
        <dbReference type="EMBL" id="TYT75674.1"/>
    </source>
</evidence>
<accession>A0A5Q4VD93</accession>
<keyword evidence="2" id="KW-0378">Hydrolase</keyword>
<dbReference type="GO" id="GO:0016787">
    <property type="term" value="F:hydrolase activity"/>
    <property type="evidence" value="ECO:0007669"/>
    <property type="project" value="UniProtKB-KW"/>
</dbReference>
<reference evidence="6 7" key="1">
    <citation type="submission" date="2019-06" db="EMBL/GenBank/DDBJ databases">
        <title>Desulfobotulus mexicanus sp. nov., a novel sulfate-reducing bacterium isolated from the sediment of an alkaline crater lake in Mexico.</title>
        <authorList>
            <person name="Hirschler-Rea A."/>
        </authorList>
    </citation>
    <scope>NUCLEOTIDE SEQUENCE [LARGE SCALE GENOMIC DNA]</scope>
    <source>
        <strain evidence="6 7">PAR22N</strain>
    </source>
</reference>
<dbReference type="Pfam" id="PF08706">
    <property type="entry name" value="D5_N"/>
    <property type="match status" value="1"/>
</dbReference>
<dbReference type="InterPro" id="IPR004968">
    <property type="entry name" value="DNA_primase/NTPase_C"/>
</dbReference>
<dbReference type="Gene3D" id="3.40.50.300">
    <property type="entry name" value="P-loop containing nucleotide triphosphate hydrolases"/>
    <property type="match status" value="1"/>
</dbReference>
<dbReference type="InterPro" id="IPR002694">
    <property type="entry name" value="Znf_CHC2"/>
</dbReference>
<dbReference type="GO" id="GO:0006260">
    <property type="term" value="P:DNA replication"/>
    <property type="evidence" value="ECO:0007669"/>
    <property type="project" value="InterPro"/>
</dbReference>
<dbReference type="InterPro" id="IPR006500">
    <property type="entry name" value="Helicase_put_C_phage/plasmid"/>
</dbReference>
<dbReference type="PANTHER" id="PTHR35372">
    <property type="entry name" value="ATP BINDING PROTEIN-RELATED"/>
    <property type="match status" value="1"/>
</dbReference>
<keyword evidence="4" id="KW-0067">ATP-binding</keyword>
<dbReference type="InterPro" id="IPR045455">
    <property type="entry name" value="NrS-1_pol-like_helicase"/>
</dbReference>
<dbReference type="GO" id="GO:0004386">
    <property type="term" value="F:helicase activity"/>
    <property type="evidence" value="ECO:0007669"/>
    <property type="project" value="UniProtKB-KW"/>
</dbReference>
<dbReference type="GO" id="GO:0005524">
    <property type="term" value="F:ATP binding"/>
    <property type="evidence" value="ECO:0007669"/>
    <property type="project" value="UniProtKB-KW"/>
</dbReference>
<sequence length="789" mass="88824">MGIASERMTAQQRADIAETCFAVTERKNNRAEKIGLCPFHDEQNPSFSYNFEKDVFHCLGCGVSGDLIKLWGHAQGFSDNREAFKAFCHTHGIGDKPEPWSASAPVGQHLPPKLDAIYNDLPELPKEWMDRICTLRGWTPQTVSDLGIRLQTCYQAKNGKIIPKKPDRIAIPIFDGTGAVRNMRLYRPGPAPDGSRAGKMISWASGSGDAMPFPARPEPEGTLLLCEGEPDTICALSRGFNAITMTASKMRKWSRDLLSLFKDRDVVVCFDADQAGQIAALQFSAPALAKVARSVRILEWPDFMGRYEDGGYPEKDGQDLTDFFVRHRKTSEDLAELMASAIIYHQPEAPLNSEAADFFETGVNGRMSFRPRLLANRLLEKFRLNYDHSTGLLYRWSGTVWERVDLDIIKKTGIEILGTESQMSRVSDAAEQAKVLSAMPSDRAMNDQLDWVTVKNGALNLKTLELTPHDPEHYASVELPVVWYPREGKTCGTWLRMLEQNIQTPEVIMQLQEFFGYCLDRRAPPILSKCMLLLGDGSDGKSTVLYILRQMVGVANCASVGLHELEDQFLRSSLYGKSVNISTEVGSKAIESQYFKAITSGDTIQAAFKHKDTFDFEPFCKLIFAANKLPRVLDNSDGNFRRWLPIRFKHQWMDNDPDIDPHLKPKLMDELSEIFQWSVVGLHRVWEQGRFTDCTETQELMQEYRRSNSPVVAFLEDACELDASKLTAKDTLYKGYRGYCDANGYSALGRDNFFKELFSAQRNLTNVRRRVGQAREYAVHGIAYVGGGA</sequence>
<dbReference type="Gene3D" id="3.40.1360.10">
    <property type="match status" value="1"/>
</dbReference>
<dbReference type="OrthoDB" id="9763644at2"/>
<dbReference type="InterPro" id="IPR036977">
    <property type="entry name" value="DNA_primase_Znf_CHC2"/>
</dbReference>
<dbReference type="InterPro" id="IPR014818">
    <property type="entry name" value="Phage/plasmid_primase_P4_C"/>
</dbReference>
<evidence type="ECO:0000256" key="4">
    <source>
        <dbReference type="ARBA" id="ARBA00022840"/>
    </source>
</evidence>
<dbReference type="AlphaFoldDB" id="A0A5Q4VD93"/>
<dbReference type="GO" id="GO:0008270">
    <property type="term" value="F:zinc ion binding"/>
    <property type="evidence" value="ECO:0007669"/>
    <property type="project" value="InterPro"/>
</dbReference>
<evidence type="ECO:0000256" key="1">
    <source>
        <dbReference type="ARBA" id="ARBA00022741"/>
    </source>
</evidence>
<dbReference type="Gene3D" id="3.90.580.10">
    <property type="entry name" value="Zinc finger, CHC2-type domain"/>
    <property type="match status" value="1"/>
</dbReference>
<dbReference type="SMART" id="SM00400">
    <property type="entry name" value="ZnF_CHCC"/>
    <property type="match status" value="1"/>
</dbReference>
<name>A0A5Q4VD93_9BACT</name>
<keyword evidence="1" id="KW-0547">Nucleotide-binding</keyword>
<evidence type="ECO:0000259" key="5">
    <source>
        <dbReference type="PROSITE" id="PS51206"/>
    </source>
</evidence>
<dbReference type="SMART" id="SM00885">
    <property type="entry name" value="D5_N"/>
    <property type="match status" value="1"/>
</dbReference>
<protein>
    <submittedName>
        <fullName evidence="6">DNA primase</fullName>
    </submittedName>
</protein>
<dbReference type="InterPro" id="IPR051620">
    <property type="entry name" value="ORF904-like_C"/>
</dbReference>
<dbReference type="PANTHER" id="PTHR35372:SF2">
    <property type="entry name" value="SF3 HELICASE DOMAIN-CONTAINING PROTEIN"/>
    <property type="match status" value="1"/>
</dbReference>
<dbReference type="Pfam" id="PF03288">
    <property type="entry name" value="Pox_D5"/>
    <property type="match status" value="1"/>
</dbReference>
<proteinExistence type="predicted"/>
<dbReference type="Pfam" id="PF13155">
    <property type="entry name" value="Toprim_2"/>
    <property type="match status" value="1"/>
</dbReference>
<dbReference type="Pfam" id="PF19263">
    <property type="entry name" value="DUF5906"/>
    <property type="match status" value="1"/>
</dbReference>
<feature type="domain" description="SF3 helicase" evidence="5">
    <location>
        <begin position="506"/>
        <end position="661"/>
    </location>
</feature>
<dbReference type="InterPro" id="IPR027417">
    <property type="entry name" value="P-loop_NTPase"/>
</dbReference>
<dbReference type="EMBL" id="VDMB01000003">
    <property type="protein sequence ID" value="TYT75674.1"/>
    <property type="molecule type" value="Genomic_DNA"/>
</dbReference>
<dbReference type="SUPFAM" id="SSF56731">
    <property type="entry name" value="DNA primase core"/>
    <property type="match status" value="1"/>
</dbReference>
<keyword evidence="7" id="KW-1185">Reference proteome</keyword>
<dbReference type="SUPFAM" id="SSF52540">
    <property type="entry name" value="P-loop containing nucleoside triphosphate hydrolases"/>
    <property type="match status" value="1"/>
</dbReference>
<organism evidence="6 7">
    <name type="scientific">Desulfobotulus mexicanus</name>
    <dbReference type="NCBI Taxonomy" id="2586642"/>
    <lineage>
        <taxon>Bacteria</taxon>
        <taxon>Pseudomonadati</taxon>
        <taxon>Thermodesulfobacteriota</taxon>
        <taxon>Desulfobacteria</taxon>
        <taxon>Desulfobacterales</taxon>
        <taxon>Desulfobacteraceae</taxon>
        <taxon>Desulfobotulus</taxon>
    </lineage>
</organism>